<keyword evidence="1" id="KW-0472">Membrane</keyword>
<reference evidence="2 3" key="1">
    <citation type="submission" date="2018-06" db="EMBL/GenBank/DDBJ databases">
        <title>Bacteria isolated from soil of Wuhan.</title>
        <authorList>
            <person name="Wei X."/>
            <person name="Chunhua H."/>
        </authorList>
    </citation>
    <scope>NUCLEOTIDE SEQUENCE [LARGE SCALE GENOMIC DNA]</scope>
    <source>
        <strain evidence="3">xwS2</strain>
    </source>
</reference>
<dbReference type="AlphaFoldDB" id="A0A443ZTK9"/>
<accession>A0A443ZTK9</accession>
<evidence type="ECO:0000313" key="2">
    <source>
        <dbReference type="EMBL" id="RWU23031.1"/>
    </source>
</evidence>
<gene>
    <name evidence="2" type="ORF">DM813_12605</name>
</gene>
<feature type="transmembrane region" description="Helical" evidence="1">
    <location>
        <begin position="7"/>
        <end position="29"/>
    </location>
</feature>
<feature type="transmembrane region" description="Helical" evidence="1">
    <location>
        <begin position="35"/>
        <end position="53"/>
    </location>
</feature>
<evidence type="ECO:0000256" key="1">
    <source>
        <dbReference type="SAM" id="Phobius"/>
    </source>
</evidence>
<dbReference type="EMBL" id="QJRG01000042">
    <property type="protein sequence ID" value="RWU23031.1"/>
    <property type="molecule type" value="Genomic_DNA"/>
</dbReference>
<evidence type="ECO:0000313" key="3">
    <source>
        <dbReference type="Proteomes" id="UP000288983"/>
    </source>
</evidence>
<dbReference type="RefSeq" id="WP_128323697.1">
    <property type="nucleotide sequence ID" value="NZ_QJRG01000042.1"/>
</dbReference>
<keyword evidence="1" id="KW-1133">Transmembrane helix</keyword>
<protein>
    <submittedName>
        <fullName evidence="2">Uncharacterized protein</fullName>
    </submittedName>
</protein>
<keyword evidence="1" id="KW-0812">Transmembrane</keyword>
<sequence length="59" mass="6375">MDKAFRNGVFVVGVMLLMVGAGVTLNFILREKSNDAPVVILLIIGAVMVVAGWKQSQKE</sequence>
<proteinExistence type="predicted"/>
<dbReference type="Proteomes" id="UP000288983">
    <property type="component" value="Unassembled WGS sequence"/>
</dbReference>
<organism evidence="2 3">
    <name type="scientific">Pseudomonas alkylphenolica</name>
    <dbReference type="NCBI Taxonomy" id="237609"/>
    <lineage>
        <taxon>Bacteria</taxon>
        <taxon>Pseudomonadati</taxon>
        <taxon>Pseudomonadota</taxon>
        <taxon>Gammaproteobacteria</taxon>
        <taxon>Pseudomonadales</taxon>
        <taxon>Pseudomonadaceae</taxon>
        <taxon>Pseudomonas</taxon>
    </lineage>
</organism>
<name>A0A443ZTK9_9PSED</name>
<comment type="caution">
    <text evidence="2">The sequence shown here is derived from an EMBL/GenBank/DDBJ whole genome shotgun (WGS) entry which is preliminary data.</text>
</comment>